<feature type="domain" description="Glycosyl transferase family 1" evidence="1">
    <location>
        <begin position="200"/>
        <end position="363"/>
    </location>
</feature>
<keyword evidence="2" id="KW-0808">Transferase</keyword>
<dbReference type="AlphaFoldDB" id="A0A5C5W9S9"/>
<dbReference type="SUPFAM" id="SSF53756">
    <property type="entry name" value="UDP-Glycosyltransferase/glycogen phosphorylase"/>
    <property type="match status" value="1"/>
</dbReference>
<dbReference type="RefSeq" id="WP_146571925.1">
    <property type="nucleotide sequence ID" value="NZ_SJPH01000002.1"/>
</dbReference>
<gene>
    <name evidence="2" type="primary">pimB_1</name>
    <name evidence="2" type="ORF">Pla111_09770</name>
</gene>
<dbReference type="CDD" id="cd03801">
    <property type="entry name" value="GT4_PimA-like"/>
    <property type="match status" value="1"/>
</dbReference>
<evidence type="ECO:0000313" key="2">
    <source>
        <dbReference type="EMBL" id="TWT47364.1"/>
    </source>
</evidence>
<dbReference type="InterPro" id="IPR050194">
    <property type="entry name" value="Glycosyltransferase_grp1"/>
</dbReference>
<dbReference type="PANTHER" id="PTHR45947:SF3">
    <property type="entry name" value="SULFOQUINOVOSYL TRANSFERASE SQD2"/>
    <property type="match status" value="1"/>
</dbReference>
<protein>
    <submittedName>
        <fullName evidence="2">GDP-mannose-dependent alpha-(1-6)-phosphatidylinositol monomannoside mannosyltransferase</fullName>
        <ecNumber evidence="2">2.4.1.345</ecNumber>
    </submittedName>
</protein>
<sequence>MATTAPLRTICVQPTLASYRVPVYRELAARPSIDLRLWYGNHSTLRNAEPEGFAAELKPLKAWRLRGQEALWHAAQLEAAGCNDVDVLILSWGARYLSLGPALRRAKRRGLPVVLWGHGYSKNDSGLRRWMRDRIARLATVLLFYDERTAAAAIQSGWPADRVFVAPNAIDQTPILAQRDAWLADSEALSRFRREQDLIDRRLLLYVSRFTPENRLELLVDAVDRLRHQQPETLAVMIGGGEEQQRIVQLVQRRKLESFFRFLGPIYDEAKLAPWFLSAEAFVYPAAIGLSLLHAFGYGLPVVTDDNVQGQNPEIIAFQPNTDAPDPNGLAYRAGDAADFATTLDRLLNDATLQNRLASGARRTIEQRYNVPRMVDGMAAAIEACRR</sequence>
<dbReference type="InterPro" id="IPR001296">
    <property type="entry name" value="Glyco_trans_1"/>
</dbReference>
<dbReference type="GO" id="GO:0043750">
    <property type="term" value="F:phosphatidylinositol alpha-mannosyltransferase activity"/>
    <property type="evidence" value="ECO:0007669"/>
    <property type="project" value="UniProtKB-EC"/>
</dbReference>
<dbReference type="Gene3D" id="3.40.50.2000">
    <property type="entry name" value="Glycogen Phosphorylase B"/>
    <property type="match status" value="2"/>
</dbReference>
<dbReference type="Proteomes" id="UP000318995">
    <property type="component" value="Unassembled WGS sequence"/>
</dbReference>
<accession>A0A5C5W9S9</accession>
<dbReference type="Pfam" id="PF00534">
    <property type="entry name" value="Glycos_transf_1"/>
    <property type="match status" value="1"/>
</dbReference>
<evidence type="ECO:0000313" key="3">
    <source>
        <dbReference type="Proteomes" id="UP000318995"/>
    </source>
</evidence>
<reference evidence="2 3" key="1">
    <citation type="submission" date="2019-02" db="EMBL/GenBank/DDBJ databases">
        <title>Deep-cultivation of Planctomycetes and their phenomic and genomic characterization uncovers novel biology.</title>
        <authorList>
            <person name="Wiegand S."/>
            <person name="Jogler M."/>
            <person name="Boedeker C."/>
            <person name="Pinto D."/>
            <person name="Vollmers J."/>
            <person name="Rivas-Marin E."/>
            <person name="Kohn T."/>
            <person name="Peeters S.H."/>
            <person name="Heuer A."/>
            <person name="Rast P."/>
            <person name="Oberbeckmann S."/>
            <person name="Bunk B."/>
            <person name="Jeske O."/>
            <person name="Meyerdierks A."/>
            <person name="Storesund J.E."/>
            <person name="Kallscheuer N."/>
            <person name="Luecker S."/>
            <person name="Lage O.M."/>
            <person name="Pohl T."/>
            <person name="Merkel B.J."/>
            <person name="Hornburger P."/>
            <person name="Mueller R.-W."/>
            <person name="Bruemmer F."/>
            <person name="Labrenz M."/>
            <person name="Spormann A.M."/>
            <person name="Op Den Camp H."/>
            <person name="Overmann J."/>
            <person name="Amann R."/>
            <person name="Jetten M.S.M."/>
            <person name="Mascher T."/>
            <person name="Medema M.H."/>
            <person name="Devos D.P."/>
            <person name="Kaster A.-K."/>
            <person name="Ovreas L."/>
            <person name="Rohde M."/>
            <person name="Galperin M.Y."/>
            <person name="Jogler C."/>
        </authorList>
    </citation>
    <scope>NUCLEOTIDE SEQUENCE [LARGE SCALE GENOMIC DNA]</scope>
    <source>
        <strain evidence="2 3">Pla111</strain>
    </source>
</reference>
<proteinExistence type="predicted"/>
<keyword evidence="3" id="KW-1185">Reference proteome</keyword>
<name>A0A5C5W9S9_9BACT</name>
<keyword evidence="2" id="KW-0328">Glycosyltransferase</keyword>
<dbReference type="OrthoDB" id="9790710at2"/>
<comment type="caution">
    <text evidence="2">The sequence shown here is derived from an EMBL/GenBank/DDBJ whole genome shotgun (WGS) entry which is preliminary data.</text>
</comment>
<dbReference type="EMBL" id="SJPH01000002">
    <property type="protein sequence ID" value="TWT47364.1"/>
    <property type="molecule type" value="Genomic_DNA"/>
</dbReference>
<dbReference type="EC" id="2.4.1.345" evidence="2"/>
<evidence type="ECO:0000259" key="1">
    <source>
        <dbReference type="Pfam" id="PF00534"/>
    </source>
</evidence>
<organism evidence="2 3">
    <name type="scientific">Botrimarina hoheduenensis</name>
    <dbReference type="NCBI Taxonomy" id="2528000"/>
    <lineage>
        <taxon>Bacteria</taxon>
        <taxon>Pseudomonadati</taxon>
        <taxon>Planctomycetota</taxon>
        <taxon>Planctomycetia</taxon>
        <taxon>Pirellulales</taxon>
        <taxon>Lacipirellulaceae</taxon>
        <taxon>Botrimarina</taxon>
    </lineage>
</organism>
<dbReference type="PANTHER" id="PTHR45947">
    <property type="entry name" value="SULFOQUINOVOSYL TRANSFERASE SQD2"/>
    <property type="match status" value="1"/>
</dbReference>